<dbReference type="Pfam" id="PF00172">
    <property type="entry name" value="Zn_clus"/>
    <property type="match status" value="1"/>
</dbReference>
<evidence type="ECO:0000313" key="8">
    <source>
        <dbReference type="Proteomes" id="UP000215305"/>
    </source>
</evidence>
<dbReference type="GeneID" id="38127463"/>
<keyword evidence="3" id="KW-0804">Transcription</keyword>
<evidence type="ECO:0000256" key="5">
    <source>
        <dbReference type="SAM" id="MobiDB-lite"/>
    </source>
</evidence>
<proteinExistence type="predicted"/>
<comment type="caution">
    <text evidence="7">The sequence shown here is derived from an EMBL/GenBank/DDBJ whole genome shotgun (WGS) entry which is preliminary data.</text>
</comment>
<evidence type="ECO:0000256" key="2">
    <source>
        <dbReference type="ARBA" id="ARBA00023125"/>
    </source>
</evidence>
<dbReference type="SUPFAM" id="SSF57701">
    <property type="entry name" value="Zn2/Cys6 DNA-binding domain"/>
    <property type="match status" value="1"/>
</dbReference>
<keyword evidence="4" id="KW-0539">Nucleus</keyword>
<keyword evidence="8" id="KW-1185">Reference proteome</keyword>
<evidence type="ECO:0000256" key="1">
    <source>
        <dbReference type="ARBA" id="ARBA00023015"/>
    </source>
</evidence>
<evidence type="ECO:0000259" key="6">
    <source>
        <dbReference type="PROSITE" id="PS50048"/>
    </source>
</evidence>
<dbReference type="Proteomes" id="UP000215305">
    <property type="component" value="Unassembled WGS sequence"/>
</dbReference>
<dbReference type="GO" id="GO:0003677">
    <property type="term" value="F:DNA binding"/>
    <property type="evidence" value="ECO:0007669"/>
    <property type="project" value="UniProtKB-KW"/>
</dbReference>
<feature type="domain" description="Zn(2)-C6 fungal-type" evidence="6">
    <location>
        <begin position="30"/>
        <end position="59"/>
    </location>
</feature>
<dbReference type="GO" id="GO:0008270">
    <property type="term" value="F:zinc ion binding"/>
    <property type="evidence" value="ECO:0007669"/>
    <property type="project" value="InterPro"/>
</dbReference>
<sequence length="195" mass="21102">MVSSSQVPDGLVISGGNTSAERTGRKLRSACELCRSARVKCDGGSLCQRCGRKGKLCQYKASLRSGRMRTRRPRGTSSDTMSATVTNLSRGADGGPSNIVQSTNFGVESFAVTGLNFPNVLTSDLDYLELHGLASRRPLRTLSPAALTYELLGTTLDLYRKQNLPGARSRDVQESFRKIQIGESHGTVLVVMIFN</sequence>
<dbReference type="PANTHER" id="PTHR31069:SF31">
    <property type="entry name" value="MONODICTYPHENONE CLUSTER TRANSCRIPTION FACTOR-RELATED"/>
    <property type="match status" value="1"/>
</dbReference>
<dbReference type="GO" id="GO:0000981">
    <property type="term" value="F:DNA-binding transcription factor activity, RNA polymerase II-specific"/>
    <property type="evidence" value="ECO:0007669"/>
    <property type="project" value="InterPro"/>
</dbReference>
<feature type="compositionally biased region" description="Polar residues" evidence="5">
    <location>
        <begin position="79"/>
        <end position="89"/>
    </location>
</feature>
<dbReference type="Gene3D" id="4.10.240.10">
    <property type="entry name" value="Zn(2)-C6 fungal-type DNA-binding domain"/>
    <property type="match status" value="1"/>
</dbReference>
<dbReference type="PANTHER" id="PTHR31069">
    <property type="entry name" value="OLEATE-ACTIVATED TRANSCRIPTION FACTOR 1-RELATED"/>
    <property type="match status" value="1"/>
</dbReference>
<dbReference type="EMBL" id="NKHU02000198">
    <property type="protein sequence ID" value="RHZ48410.1"/>
    <property type="molecule type" value="Genomic_DNA"/>
</dbReference>
<dbReference type="PROSITE" id="PS00463">
    <property type="entry name" value="ZN2_CY6_FUNGAL_1"/>
    <property type="match status" value="1"/>
</dbReference>
<keyword evidence="2" id="KW-0238">DNA-binding</keyword>
<gene>
    <name evidence="7" type="ORF">CDV56_105489</name>
</gene>
<accession>A0A397GK36</accession>
<organism evidence="7 8">
    <name type="scientific">Aspergillus thermomutatus</name>
    <name type="common">Neosartorya pseudofischeri</name>
    <dbReference type="NCBI Taxonomy" id="41047"/>
    <lineage>
        <taxon>Eukaryota</taxon>
        <taxon>Fungi</taxon>
        <taxon>Dikarya</taxon>
        <taxon>Ascomycota</taxon>
        <taxon>Pezizomycotina</taxon>
        <taxon>Eurotiomycetes</taxon>
        <taxon>Eurotiomycetidae</taxon>
        <taxon>Eurotiales</taxon>
        <taxon>Aspergillaceae</taxon>
        <taxon>Aspergillus</taxon>
        <taxon>Aspergillus subgen. Fumigati</taxon>
    </lineage>
</organism>
<dbReference type="InterPro" id="IPR036864">
    <property type="entry name" value="Zn2-C6_fun-type_DNA-bd_sf"/>
</dbReference>
<feature type="region of interest" description="Disordered" evidence="5">
    <location>
        <begin position="67"/>
        <end position="93"/>
    </location>
</feature>
<name>A0A397GK36_ASPTH</name>
<dbReference type="CDD" id="cd00067">
    <property type="entry name" value="GAL4"/>
    <property type="match status" value="1"/>
</dbReference>
<evidence type="ECO:0000256" key="4">
    <source>
        <dbReference type="ARBA" id="ARBA00023242"/>
    </source>
</evidence>
<dbReference type="InterPro" id="IPR001138">
    <property type="entry name" value="Zn2Cys6_DnaBD"/>
</dbReference>
<dbReference type="OrthoDB" id="4330117at2759"/>
<reference evidence="7" key="1">
    <citation type="submission" date="2018-08" db="EMBL/GenBank/DDBJ databases">
        <title>Draft genome sequence of azole-resistant Aspergillus thermomutatus (Neosartorya pseudofischeri) strain HMR AF 39, isolated from a human nasal aspirate.</title>
        <authorList>
            <person name="Parent-Michaud M."/>
            <person name="Dufresne P.J."/>
            <person name="Fournier E."/>
            <person name="Martineau C."/>
            <person name="Moreira S."/>
            <person name="Perkins V."/>
            <person name="De Repentigny L."/>
            <person name="Dufresne S.F."/>
        </authorList>
    </citation>
    <scope>NUCLEOTIDE SEQUENCE [LARGE SCALE GENOMIC DNA]</scope>
    <source>
        <strain evidence="7">HMR AF 39</strain>
    </source>
</reference>
<dbReference type="AlphaFoldDB" id="A0A397GK36"/>
<dbReference type="VEuPathDB" id="FungiDB:CDV56_105489"/>
<protein>
    <recommendedName>
        <fullName evidence="6">Zn(2)-C6 fungal-type domain-containing protein</fullName>
    </recommendedName>
</protein>
<keyword evidence="1" id="KW-0805">Transcription regulation</keyword>
<evidence type="ECO:0000313" key="7">
    <source>
        <dbReference type="EMBL" id="RHZ48410.1"/>
    </source>
</evidence>
<dbReference type="InterPro" id="IPR050675">
    <property type="entry name" value="OAF3"/>
</dbReference>
<evidence type="ECO:0000256" key="3">
    <source>
        <dbReference type="ARBA" id="ARBA00023163"/>
    </source>
</evidence>
<dbReference type="SMART" id="SM00066">
    <property type="entry name" value="GAL4"/>
    <property type="match status" value="1"/>
</dbReference>
<dbReference type="RefSeq" id="XP_026611962.1">
    <property type="nucleotide sequence ID" value="XM_026759108.1"/>
</dbReference>
<dbReference type="PROSITE" id="PS50048">
    <property type="entry name" value="ZN2_CY6_FUNGAL_2"/>
    <property type="match status" value="1"/>
</dbReference>